<keyword evidence="2" id="KW-1185">Reference proteome</keyword>
<dbReference type="Proteomes" id="UP000008311">
    <property type="component" value="Unassembled WGS sequence"/>
</dbReference>
<name>B9T3L3_RICCO</name>
<dbReference type="AlphaFoldDB" id="B9T3L3"/>
<organism evidence="1 2">
    <name type="scientific">Ricinus communis</name>
    <name type="common">Castor bean</name>
    <dbReference type="NCBI Taxonomy" id="3988"/>
    <lineage>
        <taxon>Eukaryota</taxon>
        <taxon>Viridiplantae</taxon>
        <taxon>Streptophyta</taxon>
        <taxon>Embryophyta</taxon>
        <taxon>Tracheophyta</taxon>
        <taxon>Spermatophyta</taxon>
        <taxon>Magnoliopsida</taxon>
        <taxon>eudicotyledons</taxon>
        <taxon>Gunneridae</taxon>
        <taxon>Pentapetalae</taxon>
        <taxon>rosids</taxon>
        <taxon>fabids</taxon>
        <taxon>Malpighiales</taxon>
        <taxon>Euphorbiaceae</taxon>
        <taxon>Acalyphoideae</taxon>
        <taxon>Acalypheae</taxon>
        <taxon>Ricinus</taxon>
    </lineage>
</organism>
<dbReference type="EMBL" id="EQ974426">
    <property type="protein sequence ID" value="EEF29539.1"/>
    <property type="molecule type" value="Genomic_DNA"/>
</dbReference>
<sequence>MTPEESSFKIGLSQLATHTTVFPGTKCPDMPGVKNPRAKMLSSESRGTLLPERNSLVVMMPYPWLTSDSAIRLCQQQDIQTNWIRFNKKALQLLSIISICGYGVKLQSSLIRDEDLAGFRLERCGGQRERFEGGKWLIYIMQASFPARRGNLYRMEMRMEVGESDG</sequence>
<protein>
    <submittedName>
        <fullName evidence="1">Uncharacterized protein</fullName>
    </submittedName>
</protein>
<accession>B9T3L3</accession>
<dbReference type="InParanoid" id="B9T3L3"/>
<evidence type="ECO:0000313" key="1">
    <source>
        <dbReference type="EMBL" id="EEF29539.1"/>
    </source>
</evidence>
<gene>
    <name evidence="1" type="ORF">RCOM_0178170</name>
</gene>
<proteinExistence type="predicted"/>
<reference evidence="2" key="1">
    <citation type="journal article" date="2010" name="Nat. Biotechnol.">
        <title>Draft genome sequence of the oilseed species Ricinus communis.</title>
        <authorList>
            <person name="Chan A.P."/>
            <person name="Crabtree J."/>
            <person name="Zhao Q."/>
            <person name="Lorenzi H."/>
            <person name="Orvis J."/>
            <person name="Puiu D."/>
            <person name="Melake-Berhan A."/>
            <person name="Jones K.M."/>
            <person name="Redman J."/>
            <person name="Chen G."/>
            <person name="Cahoon E.B."/>
            <person name="Gedil M."/>
            <person name="Stanke M."/>
            <person name="Haas B.J."/>
            <person name="Wortman J.R."/>
            <person name="Fraser-Liggett C.M."/>
            <person name="Ravel J."/>
            <person name="Rabinowicz P.D."/>
        </authorList>
    </citation>
    <scope>NUCLEOTIDE SEQUENCE [LARGE SCALE GENOMIC DNA]</scope>
    <source>
        <strain evidence="2">cv. Hale</strain>
    </source>
</reference>
<evidence type="ECO:0000313" key="2">
    <source>
        <dbReference type="Proteomes" id="UP000008311"/>
    </source>
</evidence>